<keyword evidence="3" id="KW-0597">Phosphoprotein</keyword>
<evidence type="ECO:0000313" key="7">
    <source>
        <dbReference type="Proteomes" id="UP000003639"/>
    </source>
</evidence>
<dbReference type="PROSITE" id="PS50110">
    <property type="entry name" value="RESPONSE_REGULATORY"/>
    <property type="match status" value="1"/>
</dbReference>
<accession>A6NV29</accession>
<dbReference type="PANTHER" id="PTHR37299">
    <property type="entry name" value="TRANSCRIPTIONAL REGULATOR-RELATED"/>
    <property type="match status" value="1"/>
</dbReference>
<dbReference type="SMART" id="SM00448">
    <property type="entry name" value="REC"/>
    <property type="match status" value="1"/>
</dbReference>
<dbReference type="SMART" id="SM00850">
    <property type="entry name" value="LytTR"/>
    <property type="match status" value="1"/>
</dbReference>
<dbReference type="Proteomes" id="UP000003639">
    <property type="component" value="Unassembled WGS sequence"/>
</dbReference>
<gene>
    <name evidence="6" type="ORF">BACCAP_02064</name>
</gene>
<dbReference type="InterPro" id="IPR046947">
    <property type="entry name" value="LytR-like"/>
</dbReference>
<dbReference type="EMBL" id="AAXG02000012">
    <property type="protein sequence ID" value="EDN00230.1"/>
    <property type="molecule type" value="Genomic_DNA"/>
</dbReference>
<reference evidence="6 7" key="2">
    <citation type="submission" date="2007-06" db="EMBL/GenBank/DDBJ databases">
        <title>Draft genome sequence of Pseudoflavonifractor capillosus ATCC 29799.</title>
        <authorList>
            <person name="Sudarsanam P."/>
            <person name="Ley R."/>
            <person name="Guruge J."/>
            <person name="Turnbaugh P.J."/>
            <person name="Mahowald M."/>
            <person name="Liep D."/>
            <person name="Gordon J."/>
        </authorList>
    </citation>
    <scope>NUCLEOTIDE SEQUENCE [LARGE SCALE GENOMIC DNA]</scope>
    <source>
        <strain evidence="6 7">ATCC 29799</strain>
    </source>
</reference>
<dbReference type="eggNOG" id="COG3279">
    <property type="taxonomic scope" value="Bacteria"/>
</dbReference>
<dbReference type="OrthoDB" id="9812232at2"/>
<feature type="domain" description="HTH LytTR-type" evidence="5">
    <location>
        <begin position="127"/>
        <end position="225"/>
    </location>
</feature>
<feature type="modified residue" description="4-aspartylphosphate" evidence="3">
    <location>
        <position position="53"/>
    </location>
</feature>
<dbReference type="InterPro" id="IPR007492">
    <property type="entry name" value="LytTR_DNA-bd_dom"/>
</dbReference>
<keyword evidence="7" id="KW-1185">Reference proteome</keyword>
<proteinExistence type="predicted"/>
<evidence type="ECO:0000256" key="2">
    <source>
        <dbReference type="ARBA" id="ARBA00024867"/>
    </source>
</evidence>
<dbReference type="Gene3D" id="2.40.50.1020">
    <property type="entry name" value="LytTr DNA-binding domain"/>
    <property type="match status" value="1"/>
</dbReference>
<name>A6NV29_9FIRM</name>
<dbReference type="RefSeq" id="WP_006572603.1">
    <property type="nucleotide sequence ID" value="NZ_AAXG02000012.1"/>
</dbReference>
<dbReference type="PROSITE" id="PS50930">
    <property type="entry name" value="HTH_LYTTR"/>
    <property type="match status" value="1"/>
</dbReference>
<dbReference type="Gene3D" id="3.40.50.2300">
    <property type="match status" value="1"/>
</dbReference>
<dbReference type="Pfam" id="PF04397">
    <property type="entry name" value="LytTR"/>
    <property type="match status" value="1"/>
</dbReference>
<dbReference type="STRING" id="411467.BACCAP_02064"/>
<evidence type="ECO:0000259" key="5">
    <source>
        <dbReference type="PROSITE" id="PS50930"/>
    </source>
</evidence>
<reference evidence="6 7" key="1">
    <citation type="submission" date="2007-04" db="EMBL/GenBank/DDBJ databases">
        <authorList>
            <person name="Fulton L."/>
            <person name="Clifton S."/>
            <person name="Fulton B."/>
            <person name="Xu J."/>
            <person name="Minx P."/>
            <person name="Pepin K.H."/>
            <person name="Johnson M."/>
            <person name="Thiruvilangam P."/>
            <person name="Bhonagiri V."/>
            <person name="Nash W.E."/>
            <person name="Mardis E.R."/>
            <person name="Wilson R.K."/>
        </authorList>
    </citation>
    <scope>NUCLEOTIDE SEQUENCE [LARGE SCALE GENOMIC DNA]</scope>
    <source>
        <strain evidence="6 7">ATCC 29799</strain>
    </source>
</reference>
<dbReference type="GO" id="GO:0000156">
    <property type="term" value="F:phosphorelay response regulator activity"/>
    <property type="evidence" value="ECO:0007669"/>
    <property type="project" value="InterPro"/>
</dbReference>
<dbReference type="InterPro" id="IPR001789">
    <property type="entry name" value="Sig_transdc_resp-reg_receiver"/>
</dbReference>
<feature type="domain" description="Response regulatory" evidence="4">
    <location>
        <begin position="3"/>
        <end position="116"/>
    </location>
</feature>
<dbReference type="AlphaFoldDB" id="A6NV29"/>
<keyword evidence="6" id="KW-0238">DNA-binding</keyword>
<dbReference type="Pfam" id="PF00072">
    <property type="entry name" value="Response_reg"/>
    <property type="match status" value="1"/>
</dbReference>
<evidence type="ECO:0000313" key="6">
    <source>
        <dbReference type="EMBL" id="EDN00230.1"/>
    </source>
</evidence>
<dbReference type="PANTHER" id="PTHR37299:SF1">
    <property type="entry name" value="STAGE 0 SPORULATION PROTEIN A HOMOLOG"/>
    <property type="match status" value="1"/>
</dbReference>
<protein>
    <recommendedName>
        <fullName evidence="1">Stage 0 sporulation protein A homolog</fullName>
    </recommendedName>
</protein>
<comment type="caution">
    <text evidence="6">The sequence shown here is derived from an EMBL/GenBank/DDBJ whole genome shotgun (WGS) entry which is preliminary data.</text>
</comment>
<sequence>MWNVLICDDQREQCGHLKELLGEDPELRVSCCTSTRELEEICAARRPDILLMDICLGEESGIELVKRLAPETAGVQVIYVTGYVEYCTKVYETEHISFLLKPVDSAELLQAVTRAKERLTRRRTEGLTLQTKSAVYFLPFSGIRYLESQGRLVRCVTDHGTCESYARLSELEGQLNDRFFQCHKSFVVNMDRVTAFASTCFTLSTGERIPVSTRRRAEARLRFLRSLKEGFSEGSRSET</sequence>
<evidence type="ECO:0000256" key="1">
    <source>
        <dbReference type="ARBA" id="ARBA00018672"/>
    </source>
</evidence>
<dbReference type="SUPFAM" id="SSF52172">
    <property type="entry name" value="CheY-like"/>
    <property type="match status" value="1"/>
</dbReference>
<dbReference type="GO" id="GO:0003677">
    <property type="term" value="F:DNA binding"/>
    <property type="evidence" value="ECO:0007669"/>
    <property type="project" value="UniProtKB-KW"/>
</dbReference>
<organism evidence="6 7">
    <name type="scientific">Pseudoflavonifractor capillosus ATCC 29799</name>
    <dbReference type="NCBI Taxonomy" id="411467"/>
    <lineage>
        <taxon>Bacteria</taxon>
        <taxon>Bacillati</taxon>
        <taxon>Bacillota</taxon>
        <taxon>Clostridia</taxon>
        <taxon>Eubacteriales</taxon>
        <taxon>Oscillospiraceae</taxon>
        <taxon>Pseudoflavonifractor</taxon>
    </lineage>
</organism>
<evidence type="ECO:0000259" key="4">
    <source>
        <dbReference type="PROSITE" id="PS50110"/>
    </source>
</evidence>
<comment type="function">
    <text evidence="2">May play the central regulatory role in sporulation. It may be an element of the effector pathway responsible for the activation of sporulation genes in response to nutritional stress. Spo0A may act in concert with spo0H (a sigma factor) to control the expression of some genes that are critical to the sporulation process.</text>
</comment>
<dbReference type="InterPro" id="IPR011006">
    <property type="entry name" value="CheY-like_superfamily"/>
</dbReference>
<evidence type="ECO:0000256" key="3">
    <source>
        <dbReference type="PROSITE-ProRule" id="PRU00169"/>
    </source>
</evidence>